<protein>
    <submittedName>
        <fullName evidence="1">Uncharacterized protein</fullName>
    </submittedName>
</protein>
<keyword evidence="2" id="KW-1185">Reference proteome</keyword>
<proteinExistence type="predicted"/>
<gene>
    <name evidence="1" type="ORF">M378DRAFT_166848</name>
</gene>
<dbReference type="AlphaFoldDB" id="A0A0C2WYT6"/>
<dbReference type="EMBL" id="KN818283">
    <property type="protein sequence ID" value="KIL61553.1"/>
    <property type="molecule type" value="Genomic_DNA"/>
</dbReference>
<evidence type="ECO:0000313" key="2">
    <source>
        <dbReference type="Proteomes" id="UP000054549"/>
    </source>
</evidence>
<dbReference type="Proteomes" id="UP000054549">
    <property type="component" value="Unassembled WGS sequence"/>
</dbReference>
<dbReference type="HOGENOM" id="CLU_3105894_0_0_1"/>
<reference evidence="1 2" key="1">
    <citation type="submission" date="2014-04" db="EMBL/GenBank/DDBJ databases">
        <title>Evolutionary Origins and Diversification of the Mycorrhizal Mutualists.</title>
        <authorList>
            <consortium name="DOE Joint Genome Institute"/>
            <consortium name="Mycorrhizal Genomics Consortium"/>
            <person name="Kohler A."/>
            <person name="Kuo A."/>
            <person name="Nagy L.G."/>
            <person name="Floudas D."/>
            <person name="Copeland A."/>
            <person name="Barry K.W."/>
            <person name="Cichocki N."/>
            <person name="Veneault-Fourrey C."/>
            <person name="LaButti K."/>
            <person name="Lindquist E.A."/>
            <person name="Lipzen A."/>
            <person name="Lundell T."/>
            <person name="Morin E."/>
            <person name="Murat C."/>
            <person name="Riley R."/>
            <person name="Ohm R."/>
            <person name="Sun H."/>
            <person name="Tunlid A."/>
            <person name="Henrissat B."/>
            <person name="Grigoriev I.V."/>
            <person name="Hibbett D.S."/>
            <person name="Martin F."/>
        </authorList>
    </citation>
    <scope>NUCLEOTIDE SEQUENCE [LARGE SCALE GENOMIC DNA]</scope>
    <source>
        <strain evidence="1 2">Koide BX008</strain>
    </source>
</reference>
<accession>A0A0C2WYT6</accession>
<dbReference type="InParanoid" id="A0A0C2WYT6"/>
<evidence type="ECO:0000313" key="1">
    <source>
        <dbReference type="EMBL" id="KIL61553.1"/>
    </source>
</evidence>
<name>A0A0C2WYT6_AMAMK</name>
<organism evidence="1 2">
    <name type="scientific">Amanita muscaria (strain Koide BX008)</name>
    <dbReference type="NCBI Taxonomy" id="946122"/>
    <lineage>
        <taxon>Eukaryota</taxon>
        <taxon>Fungi</taxon>
        <taxon>Dikarya</taxon>
        <taxon>Basidiomycota</taxon>
        <taxon>Agaricomycotina</taxon>
        <taxon>Agaricomycetes</taxon>
        <taxon>Agaricomycetidae</taxon>
        <taxon>Agaricales</taxon>
        <taxon>Pluteineae</taxon>
        <taxon>Amanitaceae</taxon>
        <taxon>Amanita</taxon>
    </lineage>
</organism>
<sequence length="51" mass="5780">MPQIRLQHLRLDLESSVDDIAFSTFIEALSLPVLEELWLDGQAVRWPATAS</sequence>